<gene>
    <name evidence="1" type="ORF">B0H63DRAFT_561393</name>
</gene>
<dbReference type="Proteomes" id="UP001285441">
    <property type="component" value="Unassembled WGS sequence"/>
</dbReference>
<protein>
    <recommendedName>
        <fullName evidence="3">F-box domain-containing protein</fullName>
    </recommendedName>
</protein>
<accession>A0AAE0NHY8</accession>
<dbReference type="AlphaFoldDB" id="A0AAE0NHY8"/>
<sequence length="521" mass="59300">MAAIIRLPFEMLSAIIWDDCLERDDVEAVRLACRALSDVAAPRLFYRIYISNLVANRDDFLSICQSPHLACHVREIEWHEISWDADLFTSRISIVHPEDVGIAEDLPKHLHEDARRIFWLRNTPAVLVAPVPEDLNDVYYIGSERQNAVTNFGNKFQLIVDALPNLHTFVSRPMTSSRILVDSGYRMDAHLFQAFQGPRLDLSEHEVEPQTNDGLFLFLFPAMNRPTSTIRRLRWIDEFPGRTPLRPFPPATFQGLESIELCFEQHVWRADAYGPSLAPSFILPADSVAENISTLEQALIYATPTLRHFKLREKRRLTSPQRALQSLSHTSVAASPDDLFHILKDVTSEGDTAVTCELVRKLARLPGIKLETMQIVSGEHGRSVKEVDLIRYVNSSGPDERAAAKPRWMSAGTDIRTSRRCHCTRSTVDFAYDTDSDDDGSSVSSAQSRTSAPRWRWGRFFHNSFWGEVFRWQVPESDPKGVCTEFWKLTSRDGEVFCGTESLEFFEDWSPEDGDLEEATP</sequence>
<organism evidence="1 2">
    <name type="scientific">Podospora didyma</name>
    <dbReference type="NCBI Taxonomy" id="330526"/>
    <lineage>
        <taxon>Eukaryota</taxon>
        <taxon>Fungi</taxon>
        <taxon>Dikarya</taxon>
        <taxon>Ascomycota</taxon>
        <taxon>Pezizomycotina</taxon>
        <taxon>Sordariomycetes</taxon>
        <taxon>Sordariomycetidae</taxon>
        <taxon>Sordariales</taxon>
        <taxon>Podosporaceae</taxon>
        <taxon>Podospora</taxon>
    </lineage>
</organism>
<proteinExistence type="predicted"/>
<dbReference type="EMBL" id="JAULSW010000005">
    <property type="protein sequence ID" value="KAK3381764.1"/>
    <property type="molecule type" value="Genomic_DNA"/>
</dbReference>
<keyword evidence="2" id="KW-1185">Reference proteome</keyword>
<name>A0AAE0NHY8_9PEZI</name>
<evidence type="ECO:0000313" key="1">
    <source>
        <dbReference type="EMBL" id="KAK3381764.1"/>
    </source>
</evidence>
<evidence type="ECO:0008006" key="3">
    <source>
        <dbReference type="Google" id="ProtNLM"/>
    </source>
</evidence>
<reference evidence="1" key="2">
    <citation type="submission" date="2023-06" db="EMBL/GenBank/DDBJ databases">
        <authorList>
            <consortium name="Lawrence Berkeley National Laboratory"/>
            <person name="Haridas S."/>
            <person name="Hensen N."/>
            <person name="Bonometti L."/>
            <person name="Westerberg I."/>
            <person name="Brannstrom I.O."/>
            <person name="Guillou S."/>
            <person name="Cros-Aarteil S."/>
            <person name="Calhoun S."/>
            <person name="Kuo A."/>
            <person name="Mondo S."/>
            <person name="Pangilinan J."/>
            <person name="Riley R."/>
            <person name="LaButti K."/>
            <person name="Andreopoulos B."/>
            <person name="Lipzen A."/>
            <person name="Chen C."/>
            <person name="Yanf M."/>
            <person name="Daum C."/>
            <person name="Ng V."/>
            <person name="Clum A."/>
            <person name="Steindorff A."/>
            <person name="Ohm R."/>
            <person name="Martin F."/>
            <person name="Silar P."/>
            <person name="Natvig D."/>
            <person name="Lalanne C."/>
            <person name="Gautier V."/>
            <person name="Ament-velasquez S.L."/>
            <person name="Kruys A."/>
            <person name="Hutchinson M.I."/>
            <person name="Powell A.J."/>
            <person name="Barry K."/>
            <person name="Miller A.N."/>
            <person name="Grigoriev I.V."/>
            <person name="Debuchy R."/>
            <person name="Gladieux P."/>
            <person name="Thoren M.H."/>
            <person name="Johannesson H."/>
        </authorList>
    </citation>
    <scope>NUCLEOTIDE SEQUENCE</scope>
    <source>
        <strain evidence="1">CBS 232.78</strain>
    </source>
</reference>
<evidence type="ECO:0000313" key="2">
    <source>
        <dbReference type="Proteomes" id="UP001285441"/>
    </source>
</evidence>
<reference evidence="1" key="1">
    <citation type="journal article" date="2023" name="Mol. Phylogenet. Evol.">
        <title>Genome-scale phylogeny and comparative genomics of the fungal order Sordariales.</title>
        <authorList>
            <person name="Hensen N."/>
            <person name="Bonometti L."/>
            <person name="Westerberg I."/>
            <person name="Brannstrom I.O."/>
            <person name="Guillou S."/>
            <person name="Cros-Aarteil S."/>
            <person name="Calhoun S."/>
            <person name="Haridas S."/>
            <person name="Kuo A."/>
            <person name="Mondo S."/>
            <person name="Pangilinan J."/>
            <person name="Riley R."/>
            <person name="LaButti K."/>
            <person name="Andreopoulos B."/>
            <person name="Lipzen A."/>
            <person name="Chen C."/>
            <person name="Yan M."/>
            <person name="Daum C."/>
            <person name="Ng V."/>
            <person name="Clum A."/>
            <person name="Steindorff A."/>
            <person name="Ohm R.A."/>
            <person name="Martin F."/>
            <person name="Silar P."/>
            <person name="Natvig D.O."/>
            <person name="Lalanne C."/>
            <person name="Gautier V."/>
            <person name="Ament-Velasquez S.L."/>
            <person name="Kruys A."/>
            <person name="Hutchinson M.I."/>
            <person name="Powell A.J."/>
            <person name="Barry K."/>
            <person name="Miller A.N."/>
            <person name="Grigoriev I.V."/>
            <person name="Debuchy R."/>
            <person name="Gladieux P."/>
            <person name="Hiltunen Thoren M."/>
            <person name="Johannesson H."/>
        </authorList>
    </citation>
    <scope>NUCLEOTIDE SEQUENCE</scope>
    <source>
        <strain evidence="1">CBS 232.78</strain>
    </source>
</reference>
<comment type="caution">
    <text evidence="1">The sequence shown here is derived from an EMBL/GenBank/DDBJ whole genome shotgun (WGS) entry which is preliminary data.</text>
</comment>